<feature type="active site" description="Charge relay system" evidence="9 10">
    <location>
        <position position="171"/>
    </location>
</feature>
<dbReference type="CDD" id="cd02120">
    <property type="entry name" value="PA_subtilisin_like"/>
    <property type="match status" value="1"/>
</dbReference>
<dbReference type="Pfam" id="PF05922">
    <property type="entry name" value="Inhibitor_I9"/>
    <property type="match status" value="1"/>
</dbReference>
<evidence type="ECO:0000256" key="7">
    <source>
        <dbReference type="ARBA" id="ARBA00022825"/>
    </source>
</evidence>
<feature type="active site" description="Charge relay system" evidence="9 10">
    <location>
        <position position="614"/>
    </location>
</feature>
<feature type="transmembrane region" description="Helical" evidence="12">
    <location>
        <begin position="12"/>
        <end position="33"/>
    </location>
</feature>
<keyword evidence="5" id="KW-0732">Signal</keyword>
<keyword evidence="7 10" id="KW-0720">Serine protease</keyword>
<evidence type="ECO:0000256" key="5">
    <source>
        <dbReference type="ARBA" id="ARBA00022729"/>
    </source>
</evidence>
<evidence type="ECO:0000256" key="4">
    <source>
        <dbReference type="ARBA" id="ARBA00022670"/>
    </source>
</evidence>
<name>A0A445AXV9_ARAHY</name>
<dbReference type="PRINTS" id="PR00723">
    <property type="entry name" value="SUBTILISIN"/>
</dbReference>
<keyword evidence="3" id="KW-0964">Secreted</keyword>
<keyword evidence="12" id="KW-0472">Membrane</keyword>
<dbReference type="InterPro" id="IPR023828">
    <property type="entry name" value="Peptidase_S8_Ser-AS"/>
</dbReference>
<dbReference type="CDD" id="cd04852">
    <property type="entry name" value="Peptidases_S8_3"/>
    <property type="match status" value="1"/>
</dbReference>
<comment type="subcellular location">
    <subcellularLocation>
        <location evidence="1">Secreted</location>
    </subcellularLocation>
</comment>
<dbReference type="OrthoDB" id="206201at2759"/>
<reference evidence="16 17" key="1">
    <citation type="submission" date="2019-01" db="EMBL/GenBank/DDBJ databases">
        <title>Sequencing of cultivated peanut Arachis hypogaea provides insights into genome evolution and oil improvement.</title>
        <authorList>
            <person name="Chen X."/>
        </authorList>
    </citation>
    <scope>NUCLEOTIDE SEQUENCE [LARGE SCALE GENOMIC DNA]</scope>
    <source>
        <strain evidence="17">cv. Fuhuasheng</strain>
        <tissue evidence="16">Leaves</tissue>
    </source>
</reference>
<evidence type="ECO:0000256" key="12">
    <source>
        <dbReference type="SAM" id="Phobius"/>
    </source>
</evidence>
<keyword evidence="12" id="KW-0812">Transmembrane</keyword>
<organism evidence="16 17">
    <name type="scientific">Arachis hypogaea</name>
    <name type="common">Peanut</name>
    <dbReference type="NCBI Taxonomy" id="3818"/>
    <lineage>
        <taxon>Eukaryota</taxon>
        <taxon>Viridiplantae</taxon>
        <taxon>Streptophyta</taxon>
        <taxon>Embryophyta</taxon>
        <taxon>Tracheophyta</taxon>
        <taxon>Spermatophyta</taxon>
        <taxon>Magnoliopsida</taxon>
        <taxon>eudicotyledons</taxon>
        <taxon>Gunneridae</taxon>
        <taxon>Pentapetalae</taxon>
        <taxon>rosids</taxon>
        <taxon>fabids</taxon>
        <taxon>Fabales</taxon>
        <taxon>Fabaceae</taxon>
        <taxon>Papilionoideae</taxon>
        <taxon>50 kb inversion clade</taxon>
        <taxon>dalbergioids sensu lato</taxon>
        <taxon>Dalbergieae</taxon>
        <taxon>Pterocarpus clade</taxon>
        <taxon>Arachis</taxon>
    </lineage>
</organism>
<keyword evidence="12" id="KW-1133">Transmembrane helix</keyword>
<dbReference type="Proteomes" id="UP000289738">
    <property type="component" value="Chromosome B01"/>
</dbReference>
<gene>
    <name evidence="16" type="ORF">Ahy_B01g056068</name>
</gene>
<dbReference type="Gene3D" id="3.40.50.200">
    <property type="entry name" value="Peptidase S8/S53 domain"/>
    <property type="match status" value="1"/>
</dbReference>
<evidence type="ECO:0008006" key="18">
    <source>
        <dbReference type="Google" id="ProtNLM"/>
    </source>
</evidence>
<dbReference type="InterPro" id="IPR037045">
    <property type="entry name" value="S8pro/Inhibitor_I9_sf"/>
</dbReference>
<feature type="domain" description="Inhibitor I9" evidence="14">
    <location>
        <begin position="73"/>
        <end position="136"/>
    </location>
</feature>
<dbReference type="AlphaFoldDB" id="A0A445AXV9"/>
<dbReference type="PROSITE" id="PS00137">
    <property type="entry name" value="SUBTILASE_HIS"/>
    <property type="match status" value="1"/>
</dbReference>
<dbReference type="InterPro" id="IPR036852">
    <property type="entry name" value="Peptidase_S8/S53_dom_sf"/>
</dbReference>
<protein>
    <recommendedName>
        <fullName evidence="18">Subtilisin-like protease SBT2.4</fullName>
    </recommendedName>
</protein>
<dbReference type="PROSITE" id="PS51892">
    <property type="entry name" value="SUBTILASE"/>
    <property type="match status" value="1"/>
</dbReference>
<keyword evidence="17" id="KW-1185">Reference proteome</keyword>
<evidence type="ECO:0000259" key="13">
    <source>
        <dbReference type="Pfam" id="PF00082"/>
    </source>
</evidence>
<dbReference type="Gene3D" id="3.50.30.30">
    <property type="match status" value="1"/>
</dbReference>
<dbReference type="InterPro" id="IPR034197">
    <property type="entry name" value="Peptidases_S8_3"/>
</dbReference>
<proteinExistence type="inferred from homology"/>
<evidence type="ECO:0000313" key="17">
    <source>
        <dbReference type="Proteomes" id="UP000289738"/>
    </source>
</evidence>
<dbReference type="PROSITE" id="PS00138">
    <property type="entry name" value="SUBTILASE_SER"/>
    <property type="match status" value="1"/>
</dbReference>
<keyword evidence="4 10" id="KW-0645">Protease</keyword>
<dbReference type="InterPro" id="IPR022398">
    <property type="entry name" value="Peptidase_S8_His-AS"/>
</dbReference>
<evidence type="ECO:0000256" key="3">
    <source>
        <dbReference type="ARBA" id="ARBA00022525"/>
    </source>
</evidence>
<keyword evidence="8" id="KW-0325">Glycoprotein</keyword>
<dbReference type="InterPro" id="IPR010259">
    <property type="entry name" value="S8pro/Inhibitor_I9"/>
</dbReference>
<dbReference type="InterPro" id="IPR000209">
    <property type="entry name" value="Peptidase_S8/S53_dom"/>
</dbReference>
<keyword evidence="6 10" id="KW-0378">Hydrolase</keyword>
<dbReference type="GO" id="GO:0004252">
    <property type="term" value="F:serine-type endopeptidase activity"/>
    <property type="evidence" value="ECO:0007669"/>
    <property type="project" value="UniProtKB-UniRule"/>
</dbReference>
<evidence type="ECO:0000256" key="10">
    <source>
        <dbReference type="PROSITE-ProRule" id="PRU01240"/>
    </source>
</evidence>
<evidence type="ECO:0000256" key="1">
    <source>
        <dbReference type="ARBA" id="ARBA00004613"/>
    </source>
</evidence>
<accession>A0A445AXV9</accession>
<evidence type="ECO:0000259" key="15">
    <source>
        <dbReference type="Pfam" id="PF17766"/>
    </source>
</evidence>
<dbReference type="Gene3D" id="2.60.40.2310">
    <property type="match status" value="1"/>
</dbReference>
<comment type="similarity">
    <text evidence="2 10 11">Belongs to the peptidase S8 family.</text>
</comment>
<dbReference type="PANTHER" id="PTHR10795">
    <property type="entry name" value="PROPROTEIN CONVERTASE SUBTILISIN/KEXIN"/>
    <property type="match status" value="1"/>
</dbReference>
<dbReference type="STRING" id="3818.A0A445AXV9"/>
<comment type="caution">
    <text evidence="16">The sequence shown here is derived from an EMBL/GenBank/DDBJ whole genome shotgun (WGS) entry which is preliminary data.</text>
</comment>
<dbReference type="GO" id="GO:0005576">
    <property type="term" value="C:extracellular region"/>
    <property type="evidence" value="ECO:0007669"/>
    <property type="project" value="UniProtKB-SubCell"/>
</dbReference>
<feature type="active site" description="Charge relay system" evidence="9 10">
    <location>
        <position position="248"/>
    </location>
</feature>
<dbReference type="PROSITE" id="PS00136">
    <property type="entry name" value="SUBTILASE_ASP"/>
    <property type="match status" value="1"/>
</dbReference>
<evidence type="ECO:0000259" key="14">
    <source>
        <dbReference type="Pfam" id="PF05922"/>
    </source>
</evidence>
<dbReference type="Gene3D" id="3.30.70.80">
    <property type="entry name" value="Peptidase S8 propeptide/proteinase inhibitor I9"/>
    <property type="match status" value="1"/>
</dbReference>
<dbReference type="GO" id="GO:0006508">
    <property type="term" value="P:proteolysis"/>
    <property type="evidence" value="ECO:0007669"/>
    <property type="project" value="UniProtKB-KW"/>
</dbReference>
<evidence type="ECO:0000256" key="6">
    <source>
        <dbReference type="ARBA" id="ARBA00022801"/>
    </source>
</evidence>
<dbReference type="SUPFAM" id="SSF52743">
    <property type="entry name" value="Subtilisin-like"/>
    <property type="match status" value="1"/>
</dbReference>
<dbReference type="Pfam" id="PF00082">
    <property type="entry name" value="Peptidase_S8"/>
    <property type="match status" value="1"/>
</dbReference>
<dbReference type="InterPro" id="IPR045051">
    <property type="entry name" value="SBT"/>
</dbReference>
<dbReference type="InterPro" id="IPR023827">
    <property type="entry name" value="Peptidase_S8_Asp-AS"/>
</dbReference>
<evidence type="ECO:0000256" key="9">
    <source>
        <dbReference type="PIRSR" id="PIRSR615500-1"/>
    </source>
</evidence>
<evidence type="ECO:0000256" key="2">
    <source>
        <dbReference type="ARBA" id="ARBA00011073"/>
    </source>
</evidence>
<evidence type="ECO:0000256" key="11">
    <source>
        <dbReference type="RuleBase" id="RU003355"/>
    </source>
</evidence>
<feature type="domain" description="Subtilisin-like protease fibronectin type-III" evidence="15">
    <location>
        <begin position="731"/>
        <end position="825"/>
    </location>
</feature>
<sequence length="831" mass="88776">MSKGSSVTSMVLPSSLTLLLMMSIFISIFVISITCFHDDEERHIYLVLLEGDGIAFQKGSHSQDSTTIDPNSLGAEAEAKHDEILQSALENGSYKKLHSFKHMFNGFSVHTSRSQATRLRNLAGVKLVQRDNGAKLMTTHTPQFLSLPTGIWTQLGGPAHAGDGVVIGFVDSGINPTHPSFAYDPNLHPFTSNLSSFSSAECQFGPFFPASSCNGKIVSAKFFSAGAQAAVNLNASVDILSPFDAEGHGSHVASIAAGNRGVPVVVNGVFYGKASGMAPRARIAVYKAAYPSGSTLADVVAAMDQAVSDRVDILTVSVGPDEPPPDGTLTFLNMFEVAMLFARKAGVFVVQAAGNKGPYPSTVVSFSPWAMGVGASTTDRTYPAHLLLGNGQVLDGASLSGPGFGNGKVLQKLVLAKDALKKNGTFQHSPEYIEECQHPEVFDPNLVFARIVICTCSYGFYTGTSSFAAIVDTARTLGFSGFIYVANPRYGSYKPQAYPFALPSILISRVDDAKVISQYYEEHTKRDERGNFIESDAMAAIGEGRVASFTERSPVVSLFSSRGPDISDNRKSLADVLKPDVLAPGDQIWAAYSPMSVSNPMLRGHEFAILSGTSMATPHVAGIAALIKQYNPSWTPSMIASAITTTSTKFDNLGENIMAESYPIGTLHPSTPFECGAGIVNPNRANDPGLVLPSEFADYVSFLCSLPNIGQDTILATIGVPCNQSFSDPYDLNLPSVTISALKGSASMRRTFINVGNKTETYLATVMPPFGTTVDLSPAWFTISPQGTQDLNIRLNVYATMTNFSFGEIVLTGNLNHIVRITLSVLPSLIY</sequence>
<feature type="domain" description="Peptidase S8/S53" evidence="13">
    <location>
        <begin position="162"/>
        <end position="650"/>
    </location>
</feature>
<evidence type="ECO:0000256" key="8">
    <source>
        <dbReference type="ARBA" id="ARBA00023180"/>
    </source>
</evidence>
<dbReference type="Pfam" id="PF17766">
    <property type="entry name" value="fn3_6"/>
    <property type="match status" value="1"/>
</dbReference>
<evidence type="ECO:0000313" key="16">
    <source>
        <dbReference type="EMBL" id="RYR31269.1"/>
    </source>
</evidence>
<dbReference type="InterPro" id="IPR015500">
    <property type="entry name" value="Peptidase_S8_subtilisin-rel"/>
</dbReference>
<dbReference type="EMBL" id="SDMP01000011">
    <property type="protein sequence ID" value="RYR31269.1"/>
    <property type="molecule type" value="Genomic_DNA"/>
</dbReference>
<dbReference type="InterPro" id="IPR041469">
    <property type="entry name" value="Subtilisin-like_FN3"/>
</dbReference>